<evidence type="ECO:0000259" key="4">
    <source>
        <dbReference type="Pfam" id="PF01227"/>
    </source>
</evidence>
<evidence type="ECO:0000256" key="1">
    <source>
        <dbReference type="ARBA" id="ARBA00008085"/>
    </source>
</evidence>
<dbReference type="EMBL" id="KZ821647">
    <property type="protein sequence ID" value="PYH63979.1"/>
    <property type="molecule type" value="Genomic_DNA"/>
</dbReference>
<feature type="domain" description="GTP cyclohydrolase I" evidence="4">
    <location>
        <begin position="1"/>
        <end position="78"/>
    </location>
</feature>
<dbReference type="PANTHER" id="PTHR11109:SF7">
    <property type="entry name" value="GTP CYCLOHYDROLASE 1"/>
    <property type="match status" value="1"/>
</dbReference>
<evidence type="ECO:0000256" key="2">
    <source>
        <dbReference type="ARBA" id="ARBA00017272"/>
    </source>
</evidence>
<dbReference type="AlphaFoldDB" id="A0A319AUP6"/>
<proteinExistence type="inferred from homology"/>
<dbReference type="PANTHER" id="PTHR11109">
    <property type="entry name" value="GTP CYCLOHYDROLASE I"/>
    <property type="match status" value="1"/>
</dbReference>
<dbReference type="GO" id="GO:0008270">
    <property type="term" value="F:zinc ion binding"/>
    <property type="evidence" value="ECO:0007669"/>
    <property type="project" value="TreeGrafter"/>
</dbReference>
<sequence length="78" mass="9258">VKDMLQCLREDLICEDLIKILKKYARAILFFIKDYIKNSKDIINNIIFIVNSRELVLVKDIKISSLCKYYLMLFIGKI</sequence>
<evidence type="ECO:0000313" key="6">
    <source>
        <dbReference type="Proteomes" id="UP000248405"/>
    </source>
</evidence>
<evidence type="ECO:0000256" key="3">
    <source>
        <dbReference type="ARBA" id="ARBA00030854"/>
    </source>
</evidence>
<dbReference type="Proteomes" id="UP000248405">
    <property type="component" value="Unassembled WGS sequence"/>
</dbReference>
<dbReference type="GO" id="GO:0005737">
    <property type="term" value="C:cytoplasm"/>
    <property type="evidence" value="ECO:0007669"/>
    <property type="project" value="TreeGrafter"/>
</dbReference>
<feature type="non-terminal residue" evidence="5">
    <location>
        <position position="1"/>
    </location>
</feature>
<dbReference type="InterPro" id="IPR020602">
    <property type="entry name" value="GTP_CycHdrlase_I_dom"/>
</dbReference>
<dbReference type="Pfam" id="PF01227">
    <property type="entry name" value="GTP_cyclohydroI"/>
    <property type="match status" value="1"/>
</dbReference>
<dbReference type="GO" id="GO:0003934">
    <property type="term" value="F:GTP cyclohydrolase I activity"/>
    <property type="evidence" value="ECO:0007669"/>
    <property type="project" value="InterPro"/>
</dbReference>
<evidence type="ECO:0000313" key="5">
    <source>
        <dbReference type="EMBL" id="PYH63979.1"/>
    </source>
</evidence>
<reference evidence="5" key="1">
    <citation type="submission" date="2016-12" db="EMBL/GenBank/DDBJ databases">
        <title>The genomes of Aspergillus section Nigri reveals drivers in fungal speciation.</title>
        <authorList>
            <consortium name="DOE Joint Genome Institute"/>
            <person name="Vesth T.C."/>
            <person name="Nybo J."/>
            <person name="Theobald S."/>
            <person name="Brandl J."/>
            <person name="Frisvad J.C."/>
            <person name="Nielsen K.F."/>
            <person name="Lyhne E.K."/>
            <person name="Kogle M.E."/>
            <person name="Kuo A."/>
            <person name="Riley R."/>
            <person name="Clum A."/>
            <person name="Nolan M."/>
            <person name="Lipzen A."/>
            <person name="Salamov A."/>
            <person name="Henrissat B."/>
            <person name="Wiebenga A."/>
            <person name="De Vries R.P."/>
            <person name="Grigoriev I.V."/>
            <person name="Mortensen U.H."/>
            <person name="Andersen M.R."/>
            <person name="Baker S.E."/>
        </authorList>
    </citation>
    <scope>NUCLEOTIDE SEQUENCE [LARGE SCALE GENOMIC DNA]</scope>
    <source>
        <strain evidence="5">CBS 113365</strain>
    </source>
</reference>
<dbReference type="RefSeq" id="XP_025557773.1">
    <property type="nucleotide sequence ID" value="XM_025702416.1"/>
</dbReference>
<feature type="non-terminal residue" evidence="5">
    <location>
        <position position="78"/>
    </location>
</feature>
<dbReference type="InterPro" id="IPR001474">
    <property type="entry name" value="GTP_CycHdrlase_I"/>
</dbReference>
<organism evidence="5 6">
    <name type="scientific">Aspergillus vadensis (strain CBS 113365 / IMI 142717 / IBT 24658)</name>
    <dbReference type="NCBI Taxonomy" id="1448311"/>
    <lineage>
        <taxon>Eukaryota</taxon>
        <taxon>Fungi</taxon>
        <taxon>Dikarya</taxon>
        <taxon>Ascomycota</taxon>
        <taxon>Pezizomycotina</taxon>
        <taxon>Eurotiomycetes</taxon>
        <taxon>Eurotiomycetidae</taxon>
        <taxon>Eurotiales</taxon>
        <taxon>Aspergillaceae</taxon>
        <taxon>Aspergillus</taxon>
        <taxon>Aspergillus subgen. Circumdati</taxon>
    </lineage>
</organism>
<gene>
    <name evidence="5" type="ORF">BO88DRAFT_300218</name>
</gene>
<dbReference type="SUPFAM" id="SSF55620">
    <property type="entry name" value="Tetrahydrobiopterin biosynthesis enzymes-like"/>
    <property type="match status" value="1"/>
</dbReference>
<keyword evidence="6" id="KW-1185">Reference proteome</keyword>
<dbReference type="GO" id="GO:0006729">
    <property type="term" value="P:tetrahydrobiopterin biosynthetic process"/>
    <property type="evidence" value="ECO:0007669"/>
    <property type="project" value="TreeGrafter"/>
</dbReference>
<dbReference type="GO" id="GO:0005525">
    <property type="term" value="F:GTP binding"/>
    <property type="evidence" value="ECO:0007669"/>
    <property type="project" value="TreeGrafter"/>
</dbReference>
<accession>A0A319AUP6</accession>
<protein>
    <recommendedName>
        <fullName evidence="2">GTP cyclohydrolase 1</fullName>
    </recommendedName>
    <alternativeName>
        <fullName evidence="3">GTP cyclohydrolase I</fullName>
    </alternativeName>
</protein>
<dbReference type="GO" id="GO:0046654">
    <property type="term" value="P:tetrahydrofolate biosynthetic process"/>
    <property type="evidence" value="ECO:0007669"/>
    <property type="project" value="InterPro"/>
</dbReference>
<dbReference type="GeneID" id="37207008"/>
<name>A0A319AUP6_ASPVC</name>
<comment type="similarity">
    <text evidence="1">Belongs to the GTP cyclohydrolase I family.</text>
</comment>